<dbReference type="InterPro" id="IPR043504">
    <property type="entry name" value="Peptidase_S1_PA_chymotrypsin"/>
</dbReference>
<keyword evidence="4" id="KW-0645">Protease</keyword>
<comment type="caution">
    <text evidence="4">The sequence shown here is derived from an EMBL/GenBank/DDBJ whole genome shotgun (WGS) entry which is preliminary data.</text>
</comment>
<keyword evidence="4" id="KW-0378">Hydrolase</keyword>
<dbReference type="Pfam" id="PF00089">
    <property type="entry name" value="Trypsin"/>
    <property type="match status" value="1"/>
</dbReference>
<dbReference type="InterPro" id="IPR002172">
    <property type="entry name" value="LDrepeatLR_classA_rpt"/>
</dbReference>
<dbReference type="OrthoDB" id="10061449at2759"/>
<evidence type="ECO:0000256" key="2">
    <source>
        <dbReference type="PROSITE-ProRule" id="PRU00124"/>
    </source>
</evidence>
<protein>
    <submittedName>
        <fullName evidence="4">Serine protease 38</fullName>
    </submittedName>
</protein>
<dbReference type="CDD" id="cd00112">
    <property type="entry name" value="LDLa"/>
    <property type="match status" value="1"/>
</dbReference>
<dbReference type="Gene3D" id="4.10.400.10">
    <property type="entry name" value="Low-density Lipoprotein Receptor"/>
    <property type="match status" value="1"/>
</dbReference>
<dbReference type="SUPFAM" id="SSF50494">
    <property type="entry name" value="Trypsin-like serine proteases"/>
    <property type="match status" value="1"/>
</dbReference>
<reference evidence="4 5" key="1">
    <citation type="submission" date="2015-12" db="EMBL/GenBank/DDBJ databases">
        <title>The genome of Folsomia candida.</title>
        <authorList>
            <person name="Faddeeva A."/>
            <person name="Derks M.F."/>
            <person name="Anvar Y."/>
            <person name="Smit S."/>
            <person name="Van Straalen N."/>
            <person name="Roelofs D."/>
        </authorList>
    </citation>
    <scope>NUCLEOTIDE SEQUENCE [LARGE SCALE GENOMIC DNA]</scope>
    <source>
        <strain evidence="4 5">VU population</strain>
        <tissue evidence="4">Whole body</tissue>
    </source>
</reference>
<dbReference type="Gene3D" id="2.40.10.10">
    <property type="entry name" value="Trypsin-like serine proteases"/>
    <property type="match status" value="1"/>
</dbReference>
<keyword evidence="1 2" id="KW-1015">Disulfide bond</keyword>
<evidence type="ECO:0000313" key="4">
    <source>
        <dbReference type="EMBL" id="OXA64279.1"/>
    </source>
</evidence>
<dbReference type="GO" id="GO:0006508">
    <property type="term" value="P:proteolysis"/>
    <property type="evidence" value="ECO:0007669"/>
    <property type="project" value="UniProtKB-KW"/>
</dbReference>
<dbReference type="AlphaFoldDB" id="A0A226F3B9"/>
<feature type="disulfide bond" evidence="2">
    <location>
        <begin position="112"/>
        <end position="127"/>
    </location>
</feature>
<organism evidence="4 5">
    <name type="scientific">Folsomia candida</name>
    <name type="common">Springtail</name>
    <dbReference type="NCBI Taxonomy" id="158441"/>
    <lineage>
        <taxon>Eukaryota</taxon>
        <taxon>Metazoa</taxon>
        <taxon>Ecdysozoa</taxon>
        <taxon>Arthropoda</taxon>
        <taxon>Hexapoda</taxon>
        <taxon>Collembola</taxon>
        <taxon>Entomobryomorpha</taxon>
        <taxon>Isotomoidea</taxon>
        <taxon>Isotomidae</taxon>
        <taxon>Proisotominae</taxon>
        <taxon>Folsomia</taxon>
    </lineage>
</organism>
<gene>
    <name evidence="4" type="ORF">Fcan01_01637</name>
</gene>
<dbReference type="SMART" id="SM00192">
    <property type="entry name" value="LDLa"/>
    <property type="match status" value="1"/>
</dbReference>
<dbReference type="STRING" id="158441.A0A226F3B9"/>
<feature type="disulfide bond" evidence="2">
    <location>
        <begin position="100"/>
        <end position="118"/>
    </location>
</feature>
<comment type="caution">
    <text evidence="2">Lacks conserved residue(s) required for the propagation of feature annotation.</text>
</comment>
<feature type="domain" description="Peptidase S1" evidence="3">
    <location>
        <begin position="1"/>
        <end position="85"/>
    </location>
</feature>
<name>A0A226F3B9_FOLCA</name>
<evidence type="ECO:0000256" key="1">
    <source>
        <dbReference type="ARBA" id="ARBA00023157"/>
    </source>
</evidence>
<dbReference type="PROSITE" id="PS50068">
    <property type="entry name" value="LDLRA_2"/>
    <property type="match status" value="1"/>
</dbReference>
<evidence type="ECO:0000313" key="5">
    <source>
        <dbReference type="Proteomes" id="UP000198287"/>
    </source>
</evidence>
<dbReference type="InterPro" id="IPR001254">
    <property type="entry name" value="Trypsin_dom"/>
</dbReference>
<proteinExistence type="predicted"/>
<dbReference type="Proteomes" id="UP000198287">
    <property type="component" value="Unassembled WGS sequence"/>
</dbReference>
<dbReference type="SUPFAM" id="SSF57424">
    <property type="entry name" value="LDL receptor-like module"/>
    <property type="match status" value="1"/>
</dbReference>
<dbReference type="PANTHER" id="PTHR24252">
    <property type="entry name" value="ACROSIN-RELATED"/>
    <property type="match status" value="1"/>
</dbReference>
<dbReference type="Pfam" id="PF00057">
    <property type="entry name" value="Ldl_recept_a"/>
    <property type="match status" value="1"/>
</dbReference>
<sequence length="189" mass="20830">MLCAKGLRSNVCTGDSGYPAICRDEDAYQTSIHLPAAYRPSYDLLCGIVSWSGGDGDCEVDENGTLKSPRKPAVFTKVSYFSAWIYYNLQKLQLESYFLCDNLQYVKQSEVCDFNRDCSDGSDEFNCTIVVSSTPSIRTSVASSSISDDLSGLESFTFTTDAANGSWWTSTFTSTERSSNNTTYSNLII</sequence>
<dbReference type="PANTHER" id="PTHR24252:SF7">
    <property type="entry name" value="HYALIN"/>
    <property type="match status" value="1"/>
</dbReference>
<dbReference type="InterPro" id="IPR036055">
    <property type="entry name" value="LDL_receptor-like_sf"/>
</dbReference>
<dbReference type="GO" id="GO:0004252">
    <property type="term" value="F:serine-type endopeptidase activity"/>
    <property type="evidence" value="ECO:0007669"/>
    <property type="project" value="InterPro"/>
</dbReference>
<dbReference type="InterPro" id="IPR009003">
    <property type="entry name" value="Peptidase_S1_PA"/>
</dbReference>
<accession>A0A226F3B9</accession>
<dbReference type="EMBL" id="LNIX01000001">
    <property type="protein sequence ID" value="OXA64279.1"/>
    <property type="molecule type" value="Genomic_DNA"/>
</dbReference>
<evidence type="ECO:0000259" key="3">
    <source>
        <dbReference type="Pfam" id="PF00089"/>
    </source>
</evidence>
<keyword evidence="5" id="KW-1185">Reference proteome</keyword>